<evidence type="ECO:0000313" key="3">
    <source>
        <dbReference type="EMBL" id="KAG8092850.1"/>
    </source>
</evidence>
<evidence type="ECO:0000259" key="2">
    <source>
        <dbReference type="Pfam" id="PF24714"/>
    </source>
</evidence>
<dbReference type="Pfam" id="PF24714">
    <property type="entry name" value="TOR1L1_N"/>
    <property type="match status" value="1"/>
</dbReference>
<dbReference type="Proteomes" id="UP000729402">
    <property type="component" value="Unassembled WGS sequence"/>
</dbReference>
<dbReference type="EMBL" id="JAAALK010000080">
    <property type="protein sequence ID" value="KAG8092851.1"/>
    <property type="molecule type" value="Genomic_DNA"/>
</dbReference>
<proteinExistence type="predicted"/>
<feature type="domain" description="TORTIFOLIA1/SINE1-2 N-terminal" evidence="2">
    <location>
        <begin position="29"/>
        <end position="283"/>
    </location>
</feature>
<name>A0A8J5WKB6_ZIZPA</name>
<dbReference type="GO" id="GO:0005874">
    <property type="term" value="C:microtubule"/>
    <property type="evidence" value="ECO:0007669"/>
    <property type="project" value="InterPro"/>
</dbReference>
<sequence length="602" mass="66800">MDQSLGVEQHVELGSLMDPINRKSVFRGLKLYVKDLDSNTLPPFLARVCDPVKPSSFSEDEMLCIFETAAEVHGRKIIPHISLIMPTLIRIISSVPVSLQNASCSKVVCTLSRYIIDPLAIEEDNSRILTSLCRPLSDCLMNTNESISFGSALCVTTLVQSNNWQFASNELVNDVCLKVSGALQEVHGQTVAHINLVVVLSKQNPLILEPYGRSLIWSGLQILDESTKASNSQLIIQSIEMLHSIMANLDLSIISSEISSIIHAMEQFQEDSMPDIRIAAFQASETAKVLGTQKDTGHGNKLNQLANYSVIYDREGSHSLMDVVDVRDNSSCESLSSEVRSVHLFTDYDSQPSVGQCLGVSGSTHARRQLLSNNSDRSRGMYNDDFFHSVTPNSHDPLGLNAYSNSADLVKLGRRFTGVPTRVADPLFICSTAQATNHCSQISRRQVLSGSIGMKSTPRKKLHTCTFCRDSERDVRQLPESPAIQCCSGQCTDILQFEKNSEVEERKDYRDSIQRNDQFHMQNTDALIEDLKFPTDDERSYDGVAKSPYQECQAVNEKTGGKKINANCSGYPVFLFVCVVAIIALLFPWWNEDNKGPYVVPT</sequence>
<dbReference type="EMBL" id="JAAALK010000080">
    <property type="protein sequence ID" value="KAG8092850.1"/>
    <property type="molecule type" value="Genomic_DNA"/>
</dbReference>
<dbReference type="InterPro" id="IPR033337">
    <property type="entry name" value="TORTIFOLIA1/SINE1-2"/>
</dbReference>
<evidence type="ECO:0000313" key="4">
    <source>
        <dbReference type="Proteomes" id="UP000729402"/>
    </source>
</evidence>
<keyword evidence="1" id="KW-0812">Transmembrane</keyword>
<dbReference type="AlphaFoldDB" id="A0A8J5WKB6"/>
<organism evidence="3 4">
    <name type="scientific">Zizania palustris</name>
    <name type="common">Northern wild rice</name>
    <dbReference type="NCBI Taxonomy" id="103762"/>
    <lineage>
        <taxon>Eukaryota</taxon>
        <taxon>Viridiplantae</taxon>
        <taxon>Streptophyta</taxon>
        <taxon>Embryophyta</taxon>
        <taxon>Tracheophyta</taxon>
        <taxon>Spermatophyta</taxon>
        <taxon>Magnoliopsida</taxon>
        <taxon>Liliopsida</taxon>
        <taxon>Poales</taxon>
        <taxon>Poaceae</taxon>
        <taxon>BOP clade</taxon>
        <taxon>Oryzoideae</taxon>
        <taxon>Oryzeae</taxon>
        <taxon>Zizaniinae</taxon>
        <taxon>Zizania</taxon>
    </lineage>
</organism>
<evidence type="ECO:0000256" key="1">
    <source>
        <dbReference type="SAM" id="Phobius"/>
    </source>
</evidence>
<dbReference type="EMBL" id="JAAALK010000080">
    <property type="protein sequence ID" value="KAG8092849.1"/>
    <property type="molecule type" value="Genomic_DNA"/>
</dbReference>
<reference evidence="3" key="2">
    <citation type="submission" date="2021-02" db="EMBL/GenBank/DDBJ databases">
        <authorList>
            <person name="Kimball J.A."/>
            <person name="Haas M.W."/>
            <person name="Macchietto M."/>
            <person name="Kono T."/>
            <person name="Duquette J."/>
            <person name="Shao M."/>
        </authorList>
    </citation>
    <scope>NUCLEOTIDE SEQUENCE</scope>
    <source>
        <tissue evidence="3">Fresh leaf tissue</tissue>
    </source>
</reference>
<dbReference type="InterPro" id="IPR057600">
    <property type="entry name" value="TORTIFOLIA1/SINE1-2_N"/>
</dbReference>
<keyword evidence="1" id="KW-1133">Transmembrane helix</keyword>
<keyword evidence="4" id="KW-1185">Reference proteome</keyword>
<dbReference type="OrthoDB" id="611190at2759"/>
<comment type="caution">
    <text evidence="3">The sequence shown here is derived from an EMBL/GenBank/DDBJ whole genome shotgun (WGS) entry which is preliminary data.</text>
</comment>
<dbReference type="PANTHER" id="PTHR31355:SF18">
    <property type="entry name" value="EXPRESSED PROTEIN"/>
    <property type="match status" value="1"/>
</dbReference>
<reference evidence="3" key="1">
    <citation type="journal article" date="2021" name="bioRxiv">
        <title>Whole Genome Assembly and Annotation of Northern Wild Rice, Zizania palustris L., Supports a Whole Genome Duplication in the Zizania Genus.</title>
        <authorList>
            <person name="Haas M."/>
            <person name="Kono T."/>
            <person name="Macchietto M."/>
            <person name="Millas R."/>
            <person name="McGilp L."/>
            <person name="Shao M."/>
            <person name="Duquette J."/>
            <person name="Hirsch C.N."/>
            <person name="Kimball J."/>
        </authorList>
    </citation>
    <scope>NUCLEOTIDE SEQUENCE</scope>
    <source>
        <tissue evidence="3">Fresh leaf tissue</tissue>
    </source>
</reference>
<protein>
    <recommendedName>
        <fullName evidence="2">TORTIFOLIA1/SINE1-2 N-terminal domain-containing protein</fullName>
    </recommendedName>
</protein>
<keyword evidence="1" id="KW-0472">Membrane</keyword>
<feature type="transmembrane region" description="Helical" evidence="1">
    <location>
        <begin position="571"/>
        <end position="590"/>
    </location>
</feature>
<dbReference type="GO" id="GO:0008017">
    <property type="term" value="F:microtubule binding"/>
    <property type="evidence" value="ECO:0007669"/>
    <property type="project" value="InterPro"/>
</dbReference>
<gene>
    <name evidence="3" type="ORF">GUJ93_ZPchr0012g18769</name>
</gene>
<dbReference type="EMBL" id="JAAALK010000080">
    <property type="protein sequence ID" value="KAG8092848.1"/>
    <property type="molecule type" value="Genomic_DNA"/>
</dbReference>
<dbReference type="PANTHER" id="PTHR31355">
    <property type="entry name" value="MICROTUBULE-ASSOCIATED PROTEIN TORTIFOLIA1"/>
    <property type="match status" value="1"/>
</dbReference>
<accession>A0A8J5WKB6</accession>